<evidence type="ECO:0000259" key="1">
    <source>
        <dbReference type="Pfam" id="PF10263"/>
    </source>
</evidence>
<dbReference type="Pfam" id="PF10263">
    <property type="entry name" value="SprT-like"/>
    <property type="match status" value="1"/>
</dbReference>
<dbReference type="OrthoDB" id="267364at2"/>
<sequence length="237" mass="28099">MKNKRKSPIITRNKKSLHSHATVPVNSYFKILFTPKMQDNLLISVFEKHLPKGTVSYCYKLWYENHFYFRLTRRRESKLGDYRYDPRTKEHTITLNHDLNPYSFLVTYLHEVAHLKAQIRYGNRIKPHGEQWKAIFSELLIPIFERHDFPASLSKALKDYIADPKASTCSDTNLMMALREFDKDDNLVYLSELTEGQRFRLGRKFFIKGKLNRTRYICKECKSGKSYYVSEVALVEI</sequence>
<comment type="caution">
    <text evidence="2">The sequence shown here is derived from an EMBL/GenBank/DDBJ whole genome shotgun (WGS) entry which is preliminary data.</text>
</comment>
<dbReference type="InterPro" id="IPR006640">
    <property type="entry name" value="SprT-like_domain"/>
</dbReference>
<proteinExistence type="predicted"/>
<name>A0A098LJP4_9BACT</name>
<dbReference type="Proteomes" id="UP000030185">
    <property type="component" value="Unassembled WGS sequence"/>
</dbReference>
<dbReference type="AlphaFoldDB" id="A0A098LJP4"/>
<dbReference type="GO" id="GO:0006950">
    <property type="term" value="P:response to stress"/>
    <property type="evidence" value="ECO:0007669"/>
    <property type="project" value="UniProtKB-ARBA"/>
</dbReference>
<reference evidence="2 3" key="1">
    <citation type="submission" date="2014-09" db="EMBL/GenBank/DDBJ databases">
        <title>Sporocytophaga myxococcoides PG-01 genome sequencing.</title>
        <authorList>
            <person name="Liu L."/>
            <person name="Gao P.J."/>
            <person name="Chen G.J."/>
            <person name="Wang L.S."/>
        </authorList>
    </citation>
    <scope>NUCLEOTIDE SEQUENCE [LARGE SCALE GENOMIC DNA]</scope>
    <source>
        <strain evidence="2 3">PG-01</strain>
    </source>
</reference>
<keyword evidence="3" id="KW-1185">Reference proteome</keyword>
<feature type="domain" description="SprT-like" evidence="1">
    <location>
        <begin position="67"/>
        <end position="138"/>
    </location>
</feature>
<dbReference type="EMBL" id="BBLT01000011">
    <property type="protein sequence ID" value="GAL87211.1"/>
    <property type="molecule type" value="Genomic_DNA"/>
</dbReference>
<dbReference type="RefSeq" id="WP_081990634.1">
    <property type="nucleotide sequence ID" value="NZ_BBLT01000011.1"/>
</dbReference>
<protein>
    <recommendedName>
        <fullName evidence="1">SprT-like domain-containing protein</fullName>
    </recommendedName>
</protein>
<dbReference type="eggNOG" id="COG3091">
    <property type="taxonomic scope" value="Bacteria"/>
</dbReference>
<organism evidence="2 3">
    <name type="scientific">Sporocytophaga myxococcoides</name>
    <dbReference type="NCBI Taxonomy" id="153721"/>
    <lineage>
        <taxon>Bacteria</taxon>
        <taxon>Pseudomonadati</taxon>
        <taxon>Bacteroidota</taxon>
        <taxon>Cytophagia</taxon>
        <taxon>Cytophagales</taxon>
        <taxon>Cytophagaceae</taxon>
        <taxon>Sporocytophaga</taxon>
    </lineage>
</organism>
<evidence type="ECO:0000313" key="2">
    <source>
        <dbReference type="EMBL" id="GAL87211.1"/>
    </source>
</evidence>
<dbReference type="STRING" id="153721.MYP_4441"/>
<evidence type="ECO:0000313" key="3">
    <source>
        <dbReference type="Proteomes" id="UP000030185"/>
    </source>
</evidence>
<gene>
    <name evidence="2" type="ORF">MYP_4441</name>
</gene>
<accession>A0A098LJP4</accession>